<dbReference type="InterPro" id="IPR039425">
    <property type="entry name" value="RNA_pol_sigma-70-like"/>
</dbReference>
<proteinExistence type="inferred from homology"/>
<dbReference type="Gene3D" id="1.10.1740.10">
    <property type="match status" value="1"/>
</dbReference>
<dbReference type="OrthoDB" id="1467079at2"/>
<feature type="domain" description="RNA polymerase sigma factor 70 region 4 type 2" evidence="6">
    <location>
        <begin position="105"/>
        <end position="157"/>
    </location>
</feature>
<evidence type="ECO:0000313" key="8">
    <source>
        <dbReference type="Proteomes" id="UP000316008"/>
    </source>
</evidence>
<evidence type="ECO:0000259" key="6">
    <source>
        <dbReference type="Pfam" id="PF08281"/>
    </source>
</evidence>
<keyword evidence="5" id="KW-0804">Transcription</keyword>
<gene>
    <name evidence="7" type="ORF">FO442_00805</name>
</gene>
<dbReference type="SUPFAM" id="SSF88946">
    <property type="entry name" value="Sigma2 domain of RNA polymerase sigma factors"/>
    <property type="match status" value="1"/>
</dbReference>
<comment type="caution">
    <text evidence="7">The sequence shown here is derived from an EMBL/GenBank/DDBJ whole genome shotgun (WGS) entry which is preliminary data.</text>
</comment>
<dbReference type="InterPro" id="IPR036388">
    <property type="entry name" value="WH-like_DNA-bd_sf"/>
</dbReference>
<dbReference type="PANTHER" id="PTHR43133">
    <property type="entry name" value="RNA POLYMERASE ECF-TYPE SIGMA FACTO"/>
    <property type="match status" value="1"/>
</dbReference>
<dbReference type="InterPro" id="IPR014284">
    <property type="entry name" value="RNA_pol_sigma-70_dom"/>
</dbReference>
<comment type="similarity">
    <text evidence="1">Belongs to the sigma-70 factor family. ECF subfamily.</text>
</comment>
<dbReference type="GO" id="GO:0016987">
    <property type="term" value="F:sigma factor activity"/>
    <property type="evidence" value="ECO:0007669"/>
    <property type="project" value="UniProtKB-KW"/>
</dbReference>
<dbReference type="InterPro" id="IPR013325">
    <property type="entry name" value="RNA_pol_sigma_r2"/>
</dbReference>
<evidence type="ECO:0000256" key="5">
    <source>
        <dbReference type="ARBA" id="ARBA00023163"/>
    </source>
</evidence>
<evidence type="ECO:0000256" key="1">
    <source>
        <dbReference type="ARBA" id="ARBA00010641"/>
    </source>
</evidence>
<dbReference type="NCBIfam" id="TIGR02937">
    <property type="entry name" value="sigma70-ECF"/>
    <property type="match status" value="1"/>
</dbReference>
<dbReference type="GO" id="GO:0003677">
    <property type="term" value="F:DNA binding"/>
    <property type="evidence" value="ECO:0007669"/>
    <property type="project" value="UniProtKB-KW"/>
</dbReference>
<evidence type="ECO:0000256" key="3">
    <source>
        <dbReference type="ARBA" id="ARBA00023082"/>
    </source>
</evidence>
<accession>A0A556N6F6</accession>
<dbReference type="SUPFAM" id="SSF88659">
    <property type="entry name" value="Sigma3 and sigma4 domains of RNA polymerase sigma factors"/>
    <property type="match status" value="1"/>
</dbReference>
<dbReference type="CDD" id="cd06171">
    <property type="entry name" value="Sigma70_r4"/>
    <property type="match status" value="1"/>
</dbReference>
<dbReference type="GO" id="GO:0006352">
    <property type="term" value="P:DNA-templated transcription initiation"/>
    <property type="evidence" value="ECO:0007669"/>
    <property type="project" value="InterPro"/>
</dbReference>
<keyword evidence="3" id="KW-0731">Sigma factor</keyword>
<keyword evidence="8" id="KW-1185">Reference proteome</keyword>
<protein>
    <submittedName>
        <fullName evidence="7">RNA polymerase sigma factor</fullName>
    </submittedName>
</protein>
<keyword evidence="2" id="KW-0805">Transcription regulation</keyword>
<keyword evidence="4" id="KW-0238">DNA-binding</keyword>
<evidence type="ECO:0000256" key="2">
    <source>
        <dbReference type="ARBA" id="ARBA00023015"/>
    </source>
</evidence>
<dbReference type="Pfam" id="PF08281">
    <property type="entry name" value="Sigma70_r4_2"/>
    <property type="match status" value="1"/>
</dbReference>
<evidence type="ECO:0000256" key="4">
    <source>
        <dbReference type="ARBA" id="ARBA00023125"/>
    </source>
</evidence>
<dbReference type="InterPro" id="IPR013324">
    <property type="entry name" value="RNA_pol_sigma_r3/r4-like"/>
</dbReference>
<organism evidence="7 8">
    <name type="scientific">Fluviicola chungangensis</name>
    <dbReference type="NCBI Taxonomy" id="2597671"/>
    <lineage>
        <taxon>Bacteria</taxon>
        <taxon>Pseudomonadati</taxon>
        <taxon>Bacteroidota</taxon>
        <taxon>Flavobacteriia</taxon>
        <taxon>Flavobacteriales</taxon>
        <taxon>Crocinitomicaceae</taxon>
        <taxon>Fluviicola</taxon>
    </lineage>
</organism>
<dbReference type="Gene3D" id="1.10.10.10">
    <property type="entry name" value="Winged helix-like DNA-binding domain superfamily/Winged helix DNA-binding domain"/>
    <property type="match status" value="1"/>
</dbReference>
<dbReference type="AlphaFoldDB" id="A0A556N6F6"/>
<reference evidence="7 8" key="1">
    <citation type="submission" date="2019-07" db="EMBL/GenBank/DDBJ databases">
        <authorList>
            <person name="Huq M.A."/>
        </authorList>
    </citation>
    <scope>NUCLEOTIDE SEQUENCE [LARGE SCALE GENOMIC DNA]</scope>
    <source>
        <strain evidence="7 8">MAH-3</strain>
    </source>
</reference>
<dbReference type="EMBL" id="VLPL01000001">
    <property type="protein sequence ID" value="TSJ47698.1"/>
    <property type="molecule type" value="Genomic_DNA"/>
</dbReference>
<dbReference type="InterPro" id="IPR013249">
    <property type="entry name" value="RNA_pol_sigma70_r4_t2"/>
</dbReference>
<dbReference type="PANTHER" id="PTHR43133:SF8">
    <property type="entry name" value="RNA POLYMERASE SIGMA FACTOR HI_1459-RELATED"/>
    <property type="match status" value="1"/>
</dbReference>
<dbReference type="Proteomes" id="UP000316008">
    <property type="component" value="Unassembled WGS sequence"/>
</dbReference>
<name>A0A556N6F6_9FLAO</name>
<evidence type="ECO:0000313" key="7">
    <source>
        <dbReference type="EMBL" id="TSJ47698.1"/>
    </source>
</evidence>
<sequence length="177" mass="20867">MAATKKKRFMELYEPIHVRFEKFCKARAYGNFNFKDLMHDALVVAYERFDSLKKEEAFLHFLFGIAIRLLANENRKISTERFSDHSQVYNYSLESDRTERLLEINSLYEAISQLPDLQKESIILFEISGFSIKEIAELQQSSEDAVKQRLVRSRKKLVELMTGKKEVALNNLSYDRR</sequence>